<dbReference type="Proteomes" id="UP000718564">
    <property type="component" value="Unassembled WGS sequence"/>
</dbReference>
<feature type="domain" description="Transposase IS200-like" evidence="1">
    <location>
        <begin position="8"/>
        <end position="134"/>
    </location>
</feature>
<dbReference type="Gene3D" id="3.30.70.1290">
    <property type="entry name" value="Transposase IS200-like"/>
    <property type="match status" value="1"/>
</dbReference>
<gene>
    <name evidence="2" type="ORF">DP116_17040</name>
</gene>
<protein>
    <submittedName>
        <fullName evidence="2">Transposase</fullName>
    </submittedName>
</protein>
<keyword evidence="3" id="KW-1185">Reference proteome</keyword>
<dbReference type="SUPFAM" id="SSF143422">
    <property type="entry name" value="Transposase IS200-like"/>
    <property type="match status" value="1"/>
</dbReference>
<organism evidence="2 3">
    <name type="scientific">Brasilonema bromeliae SPC951</name>
    <dbReference type="NCBI Taxonomy" id="385972"/>
    <lineage>
        <taxon>Bacteria</taxon>
        <taxon>Bacillati</taxon>
        <taxon>Cyanobacteriota</taxon>
        <taxon>Cyanophyceae</taxon>
        <taxon>Nostocales</taxon>
        <taxon>Scytonemataceae</taxon>
        <taxon>Brasilonema</taxon>
        <taxon>Bromeliae group (in: Brasilonema)</taxon>
    </lineage>
</organism>
<dbReference type="EMBL" id="QMEB01000135">
    <property type="protein sequence ID" value="NMG21064.1"/>
    <property type="molecule type" value="Genomic_DNA"/>
</dbReference>
<dbReference type="InterPro" id="IPR036515">
    <property type="entry name" value="Transposase_17_sf"/>
</dbReference>
<comment type="caution">
    <text evidence="2">The sequence shown here is derived from an EMBL/GenBank/DDBJ whole genome shotgun (WGS) entry which is preliminary data.</text>
</comment>
<dbReference type="PANTHER" id="PTHR36966:SF1">
    <property type="entry name" value="REP-ASSOCIATED TYROSINE TRANSPOSASE"/>
    <property type="match status" value="1"/>
</dbReference>
<dbReference type="SMART" id="SM01321">
    <property type="entry name" value="Y1_Tnp"/>
    <property type="match status" value="1"/>
</dbReference>
<dbReference type="PANTHER" id="PTHR36966">
    <property type="entry name" value="REP-ASSOCIATED TYROSINE TRANSPOSASE"/>
    <property type="match status" value="1"/>
</dbReference>
<dbReference type="InterPro" id="IPR002686">
    <property type="entry name" value="Transposase_17"/>
</dbReference>
<dbReference type="RefSeq" id="WP_169156314.1">
    <property type="nucleotide sequence ID" value="NZ_CAWPJE010000128.1"/>
</dbReference>
<name>A0ABX1P9U5_9CYAN</name>
<evidence type="ECO:0000313" key="2">
    <source>
        <dbReference type="EMBL" id="NMG21064.1"/>
    </source>
</evidence>
<dbReference type="Pfam" id="PF01797">
    <property type="entry name" value="Y1_Tnp"/>
    <property type="match status" value="1"/>
</dbReference>
<dbReference type="InterPro" id="IPR052715">
    <property type="entry name" value="RAYT_transposase"/>
</dbReference>
<evidence type="ECO:0000259" key="1">
    <source>
        <dbReference type="SMART" id="SM01321"/>
    </source>
</evidence>
<reference evidence="2 3" key="1">
    <citation type="submission" date="2018-06" db="EMBL/GenBank/DDBJ databases">
        <title>Comparative genomics of Brasilonema spp. strains.</title>
        <authorList>
            <person name="Alvarenga D.O."/>
            <person name="Fiore M.F."/>
            <person name="Varani A.M."/>
        </authorList>
    </citation>
    <scope>NUCLEOTIDE SEQUENCE [LARGE SCALE GENOMIC DNA]</scope>
    <source>
        <strain evidence="2 3">SPC951</strain>
    </source>
</reference>
<dbReference type="NCBIfam" id="NF047646">
    <property type="entry name" value="REP_Tyr_transpos"/>
    <property type="match status" value="1"/>
</dbReference>
<evidence type="ECO:0000313" key="3">
    <source>
        <dbReference type="Proteomes" id="UP000718564"/>
    </source>
</evidence>
<sequence length="180" mass="21565">MQYRRAKVNGGSYFFTVVTHNRRKFLCEPDNISLLRNAFRYVMQQHPFEIDAIIVLPDHIHSIWTLPDGEHDFSTRWRLIKSYFSRQCATEYQGEISKAREKKKEQAIWQPRFWEHQIRDDKDFAHHVEYIHYNPVKHGLVAAPKDWQYSSFHRYVRDGIYDMDWGADGEILFDASIGNE</sequence>
<proteinExistence type="predicted"/>
<accession>A0ABX1P9U5</accession>